<dbReference type="InterPro" id="IPR013901">
    <property type="entry name" value="Anthrone_oxy"/>
</dbReference>
<keyword evidence="1" id="KW-0472">Membrane</keyword>
<evidence type="ECO:0000313" key="3">
    <source>
        <dbReference type="Proteomes" id="UP000318380"/>
    </source>
</evidence>
<sequence length="189" mass="19412">MGVTLTRILTFAGLTGTALMGGLFFAFGTSVMSSLERLPAGQGATAMNLINVRIQNPLFLLIFMGTALVCLVLGIVALVQDTPGKWWLVAGSALYLVGVIVLSFAVNIPLNDQLAAVDPATAAGATEWSNYLAKWNPANNLRAIACTLGVVAFGLGLLSGGSVEAVPPPQGNHYGGALPTGGATPWNNS</sequence>
<feature type="transmembrane region" description="Helical" evidence="1">
    <location>
        <begin position="58"/>
        <end position="80"/>
    </location>
</feature>
<proteinExistence type="predicted"/>
<reference evidence="2 3" key="1">
    <citation type="submission" date="2019-06" db="EMBL/GenBank/DDBJ databases">
        <title>Sequencing the genomes of 1000 actinobacteria strains.</title>
        <authorList>
            <person name="Klenk H.-P."/>
        </authorList>
    </citation>
    <scope>NUCLEOTIDE SEQUENCE [LARGE SCALE GENOMIC DNA]</scope>
    <source>
        <strain evidence="2 3">DSM 24683</strain>
    </source>
</reference>
<organism evidence="2 3">
    <name type="scientific">Kribbella amoyensis</name>
    <dbReference type="NCBI Taxonomy" id="996641"/>
    <lineage>
        <taxon>Bacteria</taxon>
        <taxon>Bacillati</taxon>
        <taxon>Actinomycetota</taxon>
        <taxon>Actinomycetes</taxon>
        <taxon>Propionibacteriales</taxon>
        <taxon>Kribbellaceae</taxon>
        <taxon>Kribbella</taxon>
    </lineage>
</organism>
<name>A0A561BNL7_9ACTN</name>
<keyword evidence="1" id="KW-0812">Transmembrane</keyword>
<dbReference type="AlphaFoldDB" id="A0A561BNL7"/>
<evidence type="ECO:0000313" key="2">
    <source>
        <dbReference type="EMBL" id="TWD80476.1"/>
    </source>
</evidence>
<feature type="transmembrane region" description="Helical" evidence="1">
    <location>
        <begin position="6"/>
        <end position="27"/>
    </location>
</feature>
<keyword evidence="1" id="KW-1133">Transmembrane helix</keyword>
<dbReference type="Pfam" id="PF08592">
    <property type="entry name" value="Anthrone_oxy"/>
    <property type="match status" value="1"/>
</dbReference>
<accession>A0A561BNL7</accession>
<feature type="transmembrane region" description="Helical" evidence="1">
    <location>
        <begin position="86"/>
        <end position="106"/>
    </location>
</feature>
<comment type="caution">
    <text evidence="2">The sequence shown here is derived from an EMBL/GenBank/DDBJ whole genome shotgun (WGS) entry which is preliminary data.</text>
</comment>
<gene>
    <name evidence="2" type="ORF">FB561_1553</name>
</gene>
<dbReference type="Proteomes" id="UP000318380">
    <property type="component" value="Unassembled WGS sequence"/>
</dbReference>
<dbReference type="EMBL" id="VIVK01000001">
    <property type="protein sequence ID" value="TWD80476.1"/>
    <property type="molecule type" value="Genomic_DNA"/>
</dbReference>
<protein>
    <submittedName>
        <fullName evidence="2">Putative membrane protein</fullName>
    </submittedName>
</protein>
<evidence type="ECO:0000256" key="1">
    <source>
        <dbReference type="SAM" id="Phobius"/>
    </source>
</evidence>
<keyword evidence="3" id="KW-1185">Reference proteome</keyword>